<protein>
    <submittedName>
        <fullName evidence="2">Uncharacterized protein</fullName>
    </submittedName>
</protein>
<keyword evidence="1" id="KW-0472">Membrane</keyword>
<sequence length="266" mass="30283">MTDKTLLQISYAIVFLAASSCIISIYDNSIYQDGEWANAQLLGQDIVTLSIIVPLLFVSSRQAFLEQRWKWRMVLGGILFYFVYTYAFFMFVTSLTFLYFFHLPIFGLSIMGFFGIVAKLFQEDFGLVCYHKFAKGAAIGFLLLISLMLGFLWLSDIISHLTVEGHRSDTPDGEPLLIVYSLDLSLVVPLMLLAVFGLWRRRRYGYLLAGIMLTKAATIGFALMGMSLALYIKKLSLDVFLMICWFILGIMGTLTALLYLRKLRRI</sequence>
<dbReference type="Proteomes" id="UP000707206">
    <property type="component" value="Unassembled WGS sequence"/>
</dbReference>
<evidence type="ECO:0000313" key="3">
    <source>
        <dbReference type="Proteomes" id="UP000707206"/>
    </source>
</evidence>
<dbReference type="EMBL" id="VIKU02000002">
    <property type="protein sequence ID" value="NHF59603.1"/>
    <property type="molecule type" value="Genomic_DNA"/>
</dbReference>
<keyword evidence="3" id="KW-1185">Reference proteome</keyword>
<feature type="transmembrane region" description="Helical" evidence="1">
    <location>
        <begin position="206"/>
        <end position="233"/>
    </location>
</feature>
<feature type="transmembrane region" description="Helical" evidence="1">
    <location>
        <begin position="71"/>
        <end position="91"/>
    </location>
</feature>
<dbReference type="PROSITE" id="PS51257">
    <property type="entry name" value="PROKAR_LIPOPROTEIN"/>
    <property type="match status" value="1"/>
</dbReference>
<feature type="transmembrane region" description="Helical" evidence="1">
    <location>
        <begin position="175"/>
        <end position="199"/>
    </location>
</feature>
<feature type="transmembrane region" description="Helical" evidence="1">
    <location>
        <begin position="133"/>
        <end position="155"/>
    </location>
</feature>
<organism evidence="2 3">
    <name type="scientific">Pelagihabitans pacificus</name>
    <dbReference type="NCBI Taxonomy" id="2696054"/>
    <lineage>
        <taxon>Bacteria</taxon>
        <taxon>Pseudomonadati</taxon>
        <taxon>Bacteroidota</taxon>
        <taxon>Flavobacteriia</taxon>
        <taxon>Flavobacteriales</taxon>
        <taxon>Flavobacteriaceae</taxon>
        <taxon>Pelagihabitans</taxon>
    </lineage>
</organism>
<keyword evidence="1" id="KW-1133">Transmembrane helix</keyword>
<keyword evidence="1" id="KW-0812">Transmembrane</keyword>
<reference evidence="2" key="1">
    <citation type="submission" date="2019-07" db="EMBL/GenBank/DDBJ databases">
        <authorList>
            <person name="De-Chao Zhang Q."/>
        </authorList>
    </citation>
    <scope>NUCLEOTIDE SEQUENCE</scope>
    <source>
        <strain evidence="2">TP-CH-4</strain>
    </source>
</reference>
<proteinExistence type="predicted"/>
<feature type="transmembrane region" description="Helical" evidence="1">
    <location>
        <begin position="46"/>
        <end position="64"/>
    </location>
</feature>
<dbReference type="RefSeq" id="WP_152574097.1">
    <property type="nucleotide sequence ID" value="NZ_VIKU02000002.1"/>
</dbReference>
<feature type="transmembrane region" description="Helical" evidence="1">
    <location>
        <begin position="97"/>
        <end position="121"/>
    </location>
</feature>
<gene>
    <name evidence="2" type="ORF">FK220_009645</name>
</gene>
<name>A0A967AST5_9FLAO</name>
<evidence type="ECO:0000313" key="2">
    <source>
        <dbReference type="EMBL" id="NHF59603.1"/>
    </source>
</evidence>
<reference evidence="2" key="2">
    <citation type="submission" date="2020-03" db="EMBL/GenBank/DDBJ databases">
        <title>Flavobacteriaceae bacterium strain TP-CH-4, a member of the family Flavobacteriaceae isolated from a deep-sea seamount.</title>
        <authorList>
            <person name="Zhang D.-C."/>
        </authorList>
    </citation>
    <scope>NUCLEOTIDE SEQUENCE</scope>
    <source>
        <strain evidence="2">TP-CH-4</strain>
    </source>
</reference>
<feature type="transmembrane region" description="Helical" evidence="1">
    <location>
        <begin position="7"/>
        <end position="26"/>
    </location>
</feature>
<feature type="transmembrane region" description="Helical" evidence="1">
    <location>
        <begin position="239"/>
        <end position="260"/>
    </location>
</feature>
<evidence type="ECO:0000256" key="1">
    <source>
        <dbReference type="SAM" id="Phobius"/>
    </source>
</evidence>
<accession>A0A967AST5</accession>
<dbReference type="AlphaFoldDB" id="A0A967AST5"/>
<comment type="caution">
    <text evidence="2">The sequence shown here is derived from an EMBL/GenBank/DDBJ whole genome shotgun (WGS) entry which is preliminary data.</text>
</comment>